<organism evidence="7 8">
    <name type="scientific">Methylibium petroleiphilum (strain ATCC BAA-1232 / LMG 22953 / PM1)</name>
    <dbReference type="NCBI Taxonomy" id="420662"/>
    <lineage>
        <taxon>Bacteria</taxon>
        <taxon>Pseudomonadati</taxon>
        <taxon>Pseudomonadota</taxon>
        <taxon>Betaproteobacteria</taxon>
        <taxon>Burkholderiales</taxon>
        <taxon>Sphaerotilaceae</taxon>
        <taxon>Methylibium</taxon>
    </lineage>
</organism>
<name>A2SF87_METPP</name>
<feature type="transmembrane region" description="Helical" evidence="5">
    <location>
        <begin position="52"/>
        <end position="70"/>
    </location>
</feature>
<evidence type="ECO:0000256" key="4">
    <source>
        <dbReference type="ARBA" id="ARBA00023136"/>
    </source>
</evidence>
<comment type="subcellular location">
    <subcellularLocation>
        <location evidence="1">Membrane</location>
    </subcellularLocation>
</comment>
<sequence length="152" mass="16043">MSGASLVAVPERLRRLIPGLWFGVLLAIALIAAPSLFSLLDRPSAGRVAARLFALEAQLSLALCVLLGLLERLRAGRRAKAGQGSPVSAELLLLLGVLFCTVLGHYALQPMMEAARAGEGRWSFGALHGVSTTLYAVKSLLVATLAWRAARG</sequence>
<dbReference type="STRING" id="420662.Mpe_A1264"/>
<dbReference type="EMBL" id="CP000555">
    <property type="protein sequence ID" value="ABM94226.1"/>
    <property type="molecule type" value="Genomic_DNA"/>
</dbReference>
<keyword evidence="3 5" id="KW-1133">Transmembrane helix</keyword>
<evidence type="ECO:0000256" key="2">
    <source>
        <dbReference type="ARBA" id="ARBA00022692"/>
    </source>
</evidence>
<evidence type="ECO:0000256" key="3">
    <source>
        <dbReference type="ARBA" id="ARBA00022989"/>
    </source>
</evidence>
<keyword evidence="2 5" id="KW-0812">Transmembrane</keyword>
<dbReference type="GO" id="GO:0016020">
    <property type="term" value="C:membrane"/>
    <property type="evidence" value="ECO:0007669"/>
    <property type="project" value="UniProtKB-SubCell"/>
</dbReference>
<dbReference type="Pfam" id="PF13664">
    <property type="entry name" value="DUF4149"/>
    <property type="match status" value="1"/>
</dbReference>
<keyword evidence="8" id="KW-1185">Reference proteome</keyword>
<dbReference type="HOGENOM" id="CLU_136732_1_0_4"/>
<evidence type="ECO:0000256" key="5">
    <source>
        <dbReference type="SAM" id="Phobius"/>
    </source>
</evidence>
<reference evidence="7 8" key="1">
    <citation type="journal article" date="2007" name="J. Bacteriol.">
        <title>Whole-genome analysis of the methyl tert-butyl ether-degrading beta-proteobacterium Methylibium petroleiphilum PM1.</title>
        <authorList>
            <person name="Kane S.R."/>
            <person name="Chakicherla A.Y."/>
            <person name="Chain P.S.G."/>
            <person name="Schmidt R."/>
            <person name="Shin M.W."/>
            <person name="Legler T.C."/>
            <person name="Scow K.M."/>
            <person name="Larimer F.W."/>
            <person name="Lucas S.M."/>
            <person name="Richardson P.M."/>
            <person name="Hristova K.R."/>
        </authorList>
    </citation>
    <scope>NUCLEOTIDE SEQUENCE [LARGE SCALE GENOMIC DNA]</scope>
    <source>
        <strain evidence="8">ATCC BAA-1232 / LMG 22953 / PM1</strain>
    </source>
</reference>
<feature type="domain" description="TMEM205-like" evidence="6">
    <location>
        <begin position="18"/>
        <end position="117"/>
    </location>
</feature>
<evidence type="ECO:0000313" key="8">
    <source>
        <dbReference type="Proteomes" id="UP000000366"/>
    </source>
</evidence>
<keyword evidence="4 5" id="KW-0472">Membrane</keyword>
<dbReference type="KEGG" id="mpt:Mpe_A1264"/>
<proteinExistence type="predicted"/>
<dbReference type="Proteomes" id="UP000000366">
    <property type="component" value="Chromosome"/>
</dbReference>
<evidence type="ECO:0000256" key="1">
    <source>
        <dbReference type="ARBA" id="ARBA00004370"/>
    </source>
</evidence>
<dbReference type="RefSeq" id="WP_011828863.1">
    <property type="nucleotide sequence ID" value="NC_008825.1"/>
</dbReference>
<feature type="transmembrane region" description="Helical" evidence="5">
    <location>
        <begin position="128"/>
        <end position="147"/>
    </location>
</feature>
<feature type="transmembrane region" description="Helical" evidence="5">
    <location>
        <begin position="91"/>
        <end position="108"/>
    </location>
</feature>
<dbReference type="eggNOG" id="ENOG5032VYF">
    <property type="taxonomic scope" value="Bacteria"/>
</dbReference>
<evidence type="ECO:0000313" key="7">
    <source>
        <dbReference type="EMBL" id="ABM94226.1"/>
    </source>
</evidence>
<evidence type="ECO:0000259" key="6">
    <source>
        <dbReference type="Pfam" id="PF13664"/>
    </source>
</evidence>
<dbReference type="AlphaFoldDB" id="A2SF87"/>
<feature type="transmembrane region" description="Helical" evidence="5">
    <location>
        <begin position="20"/>
        <end position="40"/>
    </location>
</feature>
<dbReference type="InterPro" id="IPR025423">
    <property type="entry name" value="TMEM205-like"/>
</dbReference>
<accession>A2SF87</accession>
<protein>
    <submittedName>
        <fullName evidence="7">Putative membrane protein</fullName>
    </submittedName>
</protein>
<gene>
    <name evidence="7" type="ordered locus">Mpe_A1264</name>
</gene>